<keyword evidence="1" id="KW-1133">Transmembrane helix</keyword>
<feature type="transmembrane region" description="Helical" evidence="1">
    <location>
        <begin position="33"/>
        <end position="55"/>
    </location>
</feature>
<dbReference type="AlphaFoldDB" id="A0A222G4C9"/>
<accession>A0A222G4C9</accession>
<protein>
    <recommendedName>
        <fullName evidence="4">O-antigen ligase</fullName>
    </recommendedName>
</protein>
<dbReference type="EMBL" id="CP020465">
    <property type="protein sequence ID" value="ASP46641.1"/>
    <property type="molecule type" value="Genomic_DNA"/>
</dbReference>
<evidence type="ECO:0008006" key="4">
    <source>
        <dbReference type="Google" id="ProtNLM"/>
    </source>
</evidence>
<feature type="transmembrane region" description="Helical" evidence="1">
    <location>
        <begin position="147"/>
        <end position="163"/>
    </location>
</feature>
<name>A0A222G4C9_9GAMM</name>
<feature type="transmembrane region" description="Helical" evidence="1">
    <location>
        <begin position="328"/>
        <end position="361"/>
    </location>
</feature>
<evidence type="ECO:0000313" key="3">
    <source>
        <dbReference type="Proteomes" id="UP000202259"/>
    </source>
</evidence>
<dbReference type="Proteomes" id="UP000202259">
    <property type="component" value="Chromosome"/>
</dbReference>
<sequence>MTNRTLNNICVVLLMLSLISALQYQQQFLLYDVLGGGVIGIVLIFLLASIGLALFSNFINSKDIFQILIVVIVFMLPVFFNSIMYIDRVPLGVVVGTLSSIFHAKIICSEKKYNDKLLLLPFVFYSAYVISRLLIDPNPNEVFINSKNWISFFLVLTVFPYYCSRFVAKGSVSYIPAFILLILSLYSLSRAGIIASLLVLSAIVIYKKYPKIIIIIIVAVFFLLLSSLFIYFREFIFSNELSAMNRFSVDGFFKDARSTIFKEYVDALGAFNFIFGFEQREMYFEIIQSTNPHNSFLKAIIGGGVFFLCLIVYCALISIFIFRKEIPILLLILACAFRISTDAGSLITFNDSFLFIGLLFAHFHKQKTHFTQINFESTPLALTRSL</sequence>
<keyword evidence="1" id="KW-0812">Transmembrane</keyword>
<feature type="transmembrane region" description="Helical" evidence="1">
    <location>
        <begin position="299"/>
        <end position="322"/>
    </location>
</feature>
<feature type="transmembrane region" description="Helical" evidence="1">
    <location>
        <begin position="67"/>
        <end position="85"/>
    </location>
</feature>
<feature type="transmembrane region" description="Helical" evidence="1">
    <location>
        <begin position="175"/>
        <end position="206"/>
    </location>
</feature>
<evidence type="ECO:0000313" key="2">
    <source>
        <dbReference type="EMBL" id="ASP46641.1"/>
    </source>
</evidence>
<reference evidence="2 3" key="1">
    <citation type="submission" date="2017-08" db="EMBL/GenBank/DDBJ databases">
        <title>Complete genome of Colwellia sp. NB097-1, a psychrophile bacterium ioslated from Bering Sea.</title>
        <authorList>
            <person name="Chen X."/>
        </authorList>
    </citation>
    <scope>NUCLEOTIDE SEQUENCE [LARGE SCALE GENOMIC DNA]</scope>
    <source>
        <strain evidence="2 3">NB097-1</strain>
    </source>
</reference>
<keyword evidence="1" id="KW-0472">Membrane</keyword>
<proteinExistence type="predicted"/>
<dbReference type="KEGG" id="cber:B5D82_01905"/>
<gene>
    <name evidence="2" type="ORF">B5D82_01905</name>
</gene>
<evidence type="ECO:0000256" key="1">
    <source>
        <dbReference type="SAM" id="Phobius"/>
    </source>
</evidence>
<keyword evidence="3" id="KW-1185">Reference proteome</keyword>
<feature type="transmembrane region" description="Helical" evidence="1">
    <location>
        <begin position="212"/>
        <end position="232"/>
    </location>
</feature>
<feature type="transmembrane region" description="Helical" evidence="1">
    <location>
        <begin position="117"/>
        <end position="135"/>
    </location>
</feature>
<organism evidence="2 3">
    <name type="scientific">Cognaticolwellia beringensis</name>
    <dbReference type="NCBI Taxonomy" id="1967665"/>
    <lineage>
        <taxon>Bacteria</taxon>
        <taxon>Pseudomonadati</taxon>
        <taxon>Pseudomonadota</taxon>
        <taxon>Gammaproteobacteria</taxon>
        <taxon>Alteromonadales</taxon>
        <taxon>Colwelliaceae</taxon>
        <taxon>Cognaticolwellia</taxon>
    </lineage>
</organism>
<dbReference type="RefSeq" id="WP_081148774.1">
    <property type="nucleotide sequence ID" value="NZ_CP020465.1"/>
</dbReference>